<keyword evidence="13" id="KW-1185">Reference proteome</keyword>
<keyword evidence="8" id="KW-0408">Iron</keyword>
<dbReference type="GO" id="GO:0051536">
    <property type="term" value="F:iron-sulfur cluster binding"/>
    <property type="evidence" value="ECO:0007669"/>
    <property type="project" value="UniProtKB-KW"/>
</dbReference>
<dbReference type="SUPFAM" id="SSF51395">
    <property type="entry name" value="FMN-linked oxidoreductases"/>
    <property type="match status" value="1"/>
</dbReference>
<dbReference type="KEGG" id="ptes:JQU52_00080"/>
<keyword evidence="7" id="KW-0560">Oxidoreductase</keyword>
<dbReference type="GO" id="GO:0010181">
    <property type="term" value="F:FMN binding"/>
    <property type="evidence" value="ECO:0007669"/>
    <property type="project" value="InterPro"/>
</dbReference>
<dbReference type="InterPro" id="IPR036188">
    <property type="entry name" value="FAD/NAD-bd_sf"/>
</dbReference>
<dbReference type="PRINTS" id="PR00411">
    <property type="entry name" value="PNDRDTASEI"/>
</dbReference>
<dbReference type="GO" id="GO:0008670">
    <property type="term" value="F:2,4-dienoyl-CoA reductase (NADPH) activity"/>
    <property type="evidence" value="ECO:0007669"/>
    <property type="project" value="TreeGrafter"/>
</dbReference>
<keyword evidence="9" id="KW-0411">Iron-sulfur</keyword>
<keyword evidence="4" id="KW-0285">Flavoprotein</keyword>
<sequence>MTTTRLLAQPLPLHGHTLRNRVIMGSMHTAFEEHEEGAKHLAAFYAERARGGVALIITGGIGPNEQGAVVEGGAKLTTETEVAWHRTVTSAVHEHGAKICMQILHSGRYAMSREPVAPSAIQTPINPARPRALSTEEVQQTVADYIRCAQLAQQAGYDGVEVMGSEGYLINQFLAPCTNQRDDEYGGSLDNRQRFAVDIVKGIRAACGDDFIIIFRLSLLDLVENGSTWAENEILAAKLESAGASMFNTGIGWHEARIPTIATMVPRAAFAEFTGKLKAVSRIPVVATNRINMPHTAEEILAQGLADAVCLARPFLADAHWVAKAINGDDNAINTCIACNQACLDHIFAGKLTSCLVNPFACHELQLIQTPAAQPKNIAVVGAGPAGMAFAKTAAERGHAVTLFDAQNQIGGQLNIAKQIPGKPEFNETLRYFQHELSKLNVSMQLGKTVQAADLAAFDEIVVATGISPRTPAIPGIEHPKVLSYLDVLRDKKPVGNSVAIIGAGGIGFDVAEYLSHSGADSALSPTQFLQEWQIDPTMQQRGALQNLQAALPPSARQIWLLQRKDGMVGRNLGKTTGWIHRTTLKYKGVHMQGGVQYLKIDDAGLHIERNGQAEVLPVDNVIVCAGQEPNRQLFDALQSLGKPVHLIGGADVAAELDAKRAIKAGTELALAL</sequence>
<dbReference type="Proteomes" id="UP000653156">
    <property type="component" value="Chromosome"/>
</dbReference>
<evidence type="ECO:0000256" key="8">
    <source>
        <dbReference type="ARBA" id="ARBA00023004"/>
    </source>
</evidence>
<evidence type="ECO:0000259" key="10">
    <source>
        <dbReference type="Pfam" id="PF00724"/>
    </source>
</evidence>
<dbReference type="InterPro" id="IPR001155">
    <property type="entry name" value="OxRdtase_FMN_N"/>
</dbReference>
<dbReference type="InterPro" id="IPR051793">
    <property type="entry name" value="NADH:flavin_oxidoreductase"/>
</dbReference>
<evidence type="ECO:0000256" key="7">
    <source>
        <dbReference type="ARBA" id="ARBA00023002"/>
    </source>
</evidence>
<name>A0A892ZK11_9NEIS</name>
<feature type="domain" description="NADH:flavin oxidoreductase/NADH oxidase N-terminal" evidence="10">
    <location>
        <begin position="9"/>
        <end position="327"/>
    </location>
</feature>
<keyword evidence="6" id="KW-0479">Metal-binding</keyword>
<dbReference type="SUPFAM" id="SSF51905">
    <property type="entry name" value="FAD/NAD(P)-binding domain"/>
    <property type="match status" value="1"/>
</dbReference>
<dbReference type="PANTHER" id="PTHR42917:SF2">
    <property type="entry name" value="2,4-DIENOYL-COA REDUCTASE [(2E)-ENOYL-COA-PRODUCING]"/>
    <property type="match status" value="1"/>
</dbReference>
<dbReference type="PRINTS" id="PR00368">
    <property type="entry name" value="FADPNR"/>
</dbReference>
<dbReference type="RefSeq" id="WP_230339193.1">
    <property type="nucleotide sequence ID" value="NZ_CP069798.1"/>
</dbReference>
<organism evidence="12 13">
    <name type="scientific">Paralysiella testudinis</name>
    <dbReference type="NCBI Taxonomy" id="2809020"/>
    <lineage>
        <taxon>Bacteria</taxon>
        <taxon>Pseudomonadati</taxon>
        <taxon>Pseudomonadota</taxon>
        <taxon>Betaproteobacteria</taxon>
        <taxon>Neisseriales</taxon>
        <taxon>Neisseriaceae</taxon>
        <taxon>Paralysiella</taxon>
    </lineage>
</organism>
<dbReference type="GO" id="GO:0046872">
    <property type="term" value="F:metal ion binding"/>
    <property type="evidence" value="ECO:0007669"/>
    <property type="project" value="UniProtKB-KW"/>
</dbReference>
<comment type="similarity">
    <text evidence="3">In the N-terminal section; belongs to the NADH:flavin oxidoreductase/NADH oxidase family.</text>
</comment>
<feature type="domain" description="FAD/NAD(P)-binding" evidence="11">
    <location>
        <begin position="377"/>
        <end position="642"/>
    </location>
</feature>
<comment type="cofactor">
    <cofactor evidence="2">
        <name>[4Fe-4S] cluster</name>
        <dbReference type="ChEBI" id="CHEBI:49883"/>
    </cofactor>
</comment>
<evidence type="ECO:0000256" key="2">
    <source>
        <dbReference type="ARBA" id="ARBA00001966"/>
    </source>
</evidence>
<dbReference type="EMBL" id="CP069798">
    <property type="protein sequence ID" value="QRQ81894.1"/>
    <property type="molecule type" value="Genomic_DNA"/>
</dbReference>
<dbReference type="Gene3D" id="3.20.20.70">
    <property type="entry name" value="Aldolase class I"/>
    <property type="match status" value="1"/>
</dbReference>
<dbReference type="Gene3D" id="3.40.50.720">
    <property type="entry name" value="NAD(P)-binding Rossmann-like Domain"/>
    <property type="match status" value="1"/>
</dbReference>
<dbReference type="PANTHER" id="PTHR42917">
    <property type="entry name" value="2,4-DIENOYL-COA REDUCTASE"/>
    <property type="match status" value="1"/>
</dbReference>
<dbReference type="InterPro" id="IPR023753">
    <property type="entry name" value="FAD/NAD-binding_dom"/>
</dbReference>
<dbReference type="GO" id="GO:0033543">
    <property type="term" value="P:fatty acid beta-oxidation, unsaturated, even number, reductase/isomerase pathway"/>
    <property type="evidence" value="ECO:0007669"/>
    <property type="project" value="TreeGrafter"/>
</dbReference>
<evidence type="ECO:0000313" key="13">
    <source>
        <dbReference type="Proteomes" id="UP000653156"/>
    </source>
</evidence>
<comment type="cofactor">
    <cofactor evidence="1">
        <name>FMN</name>
        <dbReference type="ChEBI" id="CHEBI:58210"/>
    </cofactor>
</comment>
<evidence type="ECO:0000256" key="4">
    <source>
        <dbReference type="ARBA" id="ARBA00022630"/>
    </source>
</evidence>
<dbReference type="FunFam" id="3.50.50.60:FF:000113">
    <property type="entry name" value="NADPH-dependent 2,4-dienoyl-CoA reductase"/>
    <property type="match status" value="1"/>
</dbReference>
<evidence type="ECO:0000256" key="1">
    <source>
        <dbReference type="ARBA" id="ARBA00001917"/>
    </source>
</evidence>
<dbReference type="Pfam" id="PF00724">
    <property type="entry name" value="Oxidored_FMN"/>
    <property type="match status" value="1"/>
</dbReference>
<dbReference type="InterPro" id="IPR013785">
    <property type="entry name" value="Aldolase_TIM"/>
</dbReference>
<evidence type="ECO:0000256" key="9">
    <source>
        <dbReference type="ARBA" id="ARBA00023014"/>
    </source>
</evidence>
<evidence type="ECO:0000256" key="3">
    <source>
        <dbReference type="ARBA" id="ARBA00011048"/>
    </source>
</evidence>
<dbReference type="Pfam" id="PF07992">
    <property type="entry name" value="Pyr_redox_2"/>
    <property type="match status" value="1"/>
</dbReference>
<keyword evidence="5" id="KW-0288">FMN</keyword>
<evidence type="ECO:0000313" key="12">
    <source>
        <dbReference type="EMBL" id="QRQ81894.1"/>
    </source>
</evidence>
<dbReference type="AlphaFoldDB" id="A0A892ZK11"/>
<accession>A0A892ZK11</accession>
<evidence type="ECO:0000256" key="6">
    <source>
        <dbReference type="ARBA" id="ARBA00022723"/>
    </source>
</evidence>
<evidence type="ECO:0000259" key="11">
    <source>
        <dbReference type="Pfam" id="PF07992"/>
    </source>
</evidence>
<dbReference type="Gene3D" id="3.50.50.60">
    <property type="entry name" value="FAD/NAD(P)-binding domain"/>
    <property type="match status" value="1"/>
</dbReference>
<reference evidence="12" key="1">
    <citation type="submission" date="2021-02" db="EMBL/GenBank/DDBJ databases">
        <title>Neisseriaceae sp. 26B isolated from the cloaca of a Common Toad-headed Turtle (Mesoclemmys nasuta).</title>
        <authorList>
            <person name="Spergser J."/>
            <person name="Busse H.-J."/>
        </authorList>
    </citation>
    <scope>NUCLEOTIDE SEQUENCE</scope>
    <source>
        <strain evidence="12">26B</strain>
    </source>
</reference>
<dbReference type="CDD" id="cd02930">
    <property type="entry name" value="DCR_FMN"/>
    <property type="match status" value="1"/>
</dbReference>
<evidence type="ECO:0000256" key="5">
    <source>
        <dbReference type="ARBA" id="ARBA00022643"/>
    </source>
</evidence>
<protein>
    <submittedName>
        <fullName evidence="12">NADPH-dependent 2,4-dienoyl-CoA reductase</fullName>
    </submittedName>
</protein>
<gene>
    <name evidence="12" type="ORF">JQU52_00080</name>
</gene>
<proteinExistence type="inferred from homology"/>